<feature type="non-terminal residue" evidence="1">
    <location>
        <position position="1"/>
    </location>
</feature>
<proteinExistence type="predicted"/>
<evidence type="ECO:0000313" key="2">
    <source>
        <dbReference type="Proteomes" id="UP000027442"/>
    </source>
</evidence>
<accession>A0A069QGI6</accession>
<sequence length="57" mass="6675">FYASKDRSMLIFRAKPSTTRPFCSKIEVAGRAYTRFWRKIQPVGVEIFQTNQVAQTF</sequence>
<name>A0A069QGI6_HOYLO</name>
<dbReference type="HOGENOM" id="CLU_2983746_0_0_10"/>
<dbReference type="EMBL" id="JNGW01000094">
    <property type="protein sequence ID" value="KDR51782.1"/>
    <property type="molecule type" value="Genomic_DNA"/>
</dbReference>
<reference evidence="1 2" key="1">
    <citation type="submission" date="2013-08" db="EMBL/GenBank/DDBJ databases">
        <authorList>
            <person name="Weinstock G."/>
            <person name="Sodergren E."/>
            <person name="Wylie T."/>
            <person name="Fulton L."/>
            <person name="Fulton R."/>
            <person name="Fronick C."/>
            <person name="O'Laughlin M."/>
            <person name="Godfrey J."/>
            <person name="Miner T."/>
            <person name="Herter B."/>
            <person name="Appelbaum E."/>
            <person name="Cordes M."/>
            <person name="Lek S."/>
            <person name="Wollam A."/>
            <person name="Pepin K.H."/>
            <person name="Palsikar V.B."/>
            <person name="Mitreva M."/>
            <person name="Wilson R.K."/>
        </authorList>
    </citation>
    <scope>NUCLEOTIDE SEQUENCE [LARGE SCALE GENOMIC DNA]</scope>
    <source>
        <strain evidence="1 2">ATCC 15930</strain>
    </source>
</reference>
<protein>
    <submittedName>
        <fullName evidence="1">Uncharacterized protein</fullName>
    </submittedName>
</protein>
<dbReference type="Proteomes" id="UP000027442">
    <property type="component" value="Unassembled WGS sequence"/>
</dbReference>
<keyword evidence="2" id="KW-1185">Reference proteome</keyword>
<gene>
    <name evidence="1" type="ORF">HMPREF1991_02152</name>
</gene>
<dbReference type="AlphaFoldDB" id="A0A069QGI6"/>
<organism evidence="1 2">
    <name type="scientific">Hoylesella loescheii DSM 19665 = JCM 12249 = ATCC 15930</name>
    <dbReference type="NCBI Taxonomy" id="1122985"/>
    <lineage>
        <taxon>Bacteria</taxon>
        <taxon>Pseudomonadati</taxon>
        <taxon>Bacteroidota</taxon>
        <taxon>Bacteroidia</taxon>
        <taxon>Bacteroidales</taxon>
        <taxon>Prevotellaceae</taxon>
        <taxon>Hoylesella</taxon>
    </lineage>
</organism>
<evidence type="ECO:0000313" key="1">
    <source>
        <dbReference type="EMBL" id="KDR51782.1"/>
    </source>
</evidence>
<dbReference type="PATRIC" id="fig|1122985.7.peg.2231"/>
<comment type="caution">
    <text evidence="1">The sequence shown here is derived from an EMBL/GenBank/DDBJ whole genome shotgun (WGS) entry which is preliminary data.</text>
</comment>